<evidence type="ECO:0000256" key="7">
    <source>
        <dbReference type="ARBA" id="ARBA00022630"/>
    </source>
</evidence>
<evidence type="ECO:0000256" key="11">
    <source>
        <dbReference type="ARBA" id="ARBA00023033"/>
    </source>
</evidence>
<dbReference type="InterPro" id="IPR050775">
    <property type="entry name" value="FAD-binding_Monooxygenases"/>
</dbReference>
<dbReference type="EMBL" id="KN848115">
    <property type="protein sequence ID" value="KIX91941.1"/>
    <property type="molecule type" value="Genomic_DNA"/>
</dbReference>
<keyword evidence="9" id="KW-0521">NADP</keyword>
<evidence type="ECO:0000313" key="15">
    <source>
        <dbReference type="EMBL" id="KIX91941.1"/>
    </source>
</evidence>
<dbReference type="EC" id="1.14.13.196" evidence="5"/>
<proteinExistence type="inferred from homology"/>
<comment type="similarity">
    <text evidence="3">Belongs to the lysine N(6)-hydroxylase/L-ornithine N(5)-oxygenase family.</text>
</comment>
<evidence type="ECO:0000256" key="9">
    <source>
        <dbReference type="ARBA" id="ARBA00022857"/>
    </source>
</evidence>
<keyword evidence="10" id="KW-0560">Oxidoreductase</keyword>
<keyword evidence="8" id="KW-0274">FAD</keyword>
<dbReference type="InterPro" id="IPR036188">
    <property type="entry name" value="FAD/NAD-bd_sf"/>
</dbReference>
<keyword evidence="7" id="KW-0285">Flavoprotein</keyword>
<evidence type="ECO:0000256" key="5">
    <source>
        <dbReference type="ARBA" id="ARBA00012881"/>
    </source>
</evidence>
<dbReference type="GO" id="GO:0004497">
    <property type="term" value="F:monooxygenase activity"/>
    <property type="evidence" value="ECO:0007669"/>
    <property type="project" value="UniProtKB-KW"/>
</dbReference>
<dbReference type="AlphaFoldDB" id="A0A0D2I3S2"/>
<evidence type="ECO:0000313" key="16">
    <source>
        <dbReference type="Proteomes" id="UP000053411"/>
    </source>
</evidence>
<evidence type="ECO:0000256" key="3">
    <source>
        <dbReference type="ARBA" id="ARBA00007588"/>
    </source>
</evidence>
<accession>A0A0D2I3S2</accession>
<dbReference type="Proteomes" id="UP000053411">
    <property type="component" value="Unassembled WGS sequence"/>
</dbReference>
<comment type="catalytic activity">
    <reaction evidence="14">
        <text>L-ornithine + NADH + O2 = N(5)-hydroxy-L-ornithine + NAD(+) + H2O</text>
        <dbReference type="Rhea" id="RHEA:41512"/>
        <dbReference type="ChEBI" id="CHEBI:15377"/>
        <dbReference type="ChEBI" id="CHEBI:15379"/>
        <dbReference type="ChEBI" id="CHEBI:46911"/>
        <dbReference type="ChEBI" id="CHEBI:57540"/>
        <dbReference type="ChEBI" id="CHEBI:57945"/>
        <dbReference type="ChEBI" id="CHEBI:78275"/>
        <dbReference type="EC" id="1.14.13.196"/>
    </reaction>
</comment>
<evidence type="ECO:0000256" key="2">
    <source>
        <dbReference type="ARBA" id="ARBA00004924"/>
    </source>
</evidence>
<evidence type="ECO:0000256" key="8">
    <source>
        <dbReference type="ARBA" id="ARBA00022827"/>
    </source>
</evidence>
<dbReference type="InterPro" id="IPR012338">
    <property type="entry name" value="Beta-lactam/transpept-like"/>
</dbReference>
<dbReference type="SUPFAM" id="SSF51905">
    <property type="entry name" value="FAD/NAD(P)-binding domain"/>
    <property type="match status" value="2"/>
</dbReference>
<evidence type="ECO:0000256" key="12">
    <source>
        <dbReference type="ARBA" id="ARBA00030351"/>
    </source>
</evidence>
<dbReference type="OrthoDB" id="66881at2759"/>
<evidence type="ECO:0000256" key="4">
    <source>
        <dbReference type="ARBA" id="ARBA00010139"/>
    </source>
</evidence>
<comment type="cofactor">
    <cofactor evidence="1">
        <name>FAD</name>
        <dbReference type="ChEBI" id="CHEBI:57692"/>
    </cofactor>
</comment>
<gene>
    <name evidence="15" type="ORF">Z520_12330</name>
</gene>
<dbReference type="Gene3D" id="3.50.50.60">
    <property type="entry name" value="FAD/NAD(P)-binding domain"/>
    <property type="match status" value="2"/>
</dbReference>
<comment type="pathway">
    <text evidence="2">Siderophore biosynthesis.</text>
</comment>
<reference evidence="15 16" key="1">
    <citation type="submission" date="2015-01" db="EMBL/GenBank/DDBJ databases">
        <title>The Genome Sequence of Fonsecaea multimorphosa CBS 102226.</title>
        <authorList>
            <consortium name="The Broad Institute Genomics Platform"/>
            <person name="Cuomo C."/>
            <person name="de Hoog S."/>
            <person name="Gorbushina A."/>
            <person name="Stielow B."/>
            <person name="Teixiera M."/>
            <person name="Abouelleil A."/>
            <person name="Chapman S.B."/>
            <person name="Priest M."/>
            <person name="Young S.K."/>
            <person name="Wortman J."/>
            <person name="Nusbaum C."/>
            <person name="Birren B."/>
        </authorList>
    </citation>
    <scope>NUCLEOTIDE SEQUENCE [LARGE SCALE GENOMIC DNA]</scope>
    <source>
        <strain evidence="15 16">CBS 102226</strain>
    </source>
</reference>
<comment type="similarity">
    <text evidence="4">Belongs to the FAD-binding monooxygenase family.</text>
</comment>
<dbReference type="SUPFAM" id="SSF56601">
    <property type="entry name" value="beta-lactamase/transpeptidase-like"/>
    <property type="match status" value="1"/>
</dbReference>
<organism evidence="15 16">
    <name type="scientific">Fonsecaea multimorphosa CBS 102226</name>
    <dbReference type="NCBI Taxonomy" id="1442371"/>
    <lineage>
        <taxon>Eukaryota</taxon>
        <taxon>Fungi</taxon>
        <taxon>Dikarya</taxon>
        <taxon>Ascomycota</taxon>
        <taxon>Pezizomycotina</taxon>
        <taxon>Eurotiomycetes</taxon>
        <taxon>Chaetothyriomycetidae</taxon>
        <taxon>Chaetothyriales</taxon>
        <taxon>Herpotrichiellaceae</taxon>
        <taxon>Fonsecaea</taxon>
    </lineage>
</organism>
<name>A0A0D2I3S2_9EURO</name>
<dbReference type="PANTHER" id="PTHR43098:SF3">
    <property type="entry name" value="L-ORNITHINE N(5)-MONOOXYGENASE-RELATED"/>
    <property type="match status" value="1"/>
</dbReference>
<dbReference type="VEuPathDB" id="FungiDB:Z520_12330"/>
<dbReference type="GeneID" id="27718076"/>
<evidence type="ECO:0000256" key="1">
    <source>
        <dbReference type="ARBA" id="ARBA00001974"/>
    </source>
</evidence>
<dbReference type="Pfam" id="PF13434">
    <property type="entry name" value="Lys_Orn_oxgnase"/>
    <property type="match status" value="1"/>
</dbReference>
<dbReference type="InterPro" id="IPR025700">
    <property type="entry name" value="Lys/Orn_oxygenase"/>
</dbReference>
<comment type="catalytic activity">
    <reaction evidence="13">
        <text>L-ornithine + NADPH + O2 = N(5)-hydroxy-L-ornithine + NADP(+) + H2O</text>
        <dbReference type="Rhea" id="RHEA:41508"/>
        <dbReference type="ChEBI" id="CHEBI:15377"/>
        <dbReference type="ChEBI" id="CHEBI:15379"/>
        <dbReference type="ChEBI" id="CHEBI:46911"/>
        <dbReference type="ChEBI" id="CHEBI:57783"/>
        <dbReference type="ChEBI" id="CHEBI:58349"/>
        <dbReference type="ChEBI" id="CHEBI:78275"/>
        <dbReference type="EC" id="1.14.13.196"/>
    </reaction>
</comment>
<dbReference type="PANTHER" id="PTHR43098">
    <property type="entry name" value="L-ORNITHINE N(5)-MONOOXYGENASE-RELATED"/>
    <property type="match status" value="1"/>
</dbReference>
<evidence type="ECO:0000256" key="10">
    <source>
        <dbReference type="ARBA" id="ARBA00023002"/>
    </source>
</evidence>
<protein>
    <recommendedName>
        <fullName evidence="6">L-ornithine N(5)-monooxygenase</fullName>
        <ecNumber evidence="5">1.14.13.196</ecNumber>
    </recommendedName>
    <alternativeName>
        <fullName evidence="12">L-ornithine N(5)-oxygenase</fullName>
    </alternativeName>
</protein>
<dbReference type="Pfam" id="PF13450">
    <property type="entry name" value="NAD_binding_8"/>
    <property type="match status" value="1"/>
</dbReference>
<evidence type="ECO:0000256" key="6">
    <source>
        <dbReference type="ARBA" id="ARBA00018612"/>
    </source>
</evidence>
<evidence type="ECO:0000256" key="14">
    <source>
        <dbReference type="ARBA" id="ARBA00049248"/>
    </source>
</evidence>
<sequence>MGSIAEPLHYDVIIVGGGFGGIYTLQNLRKFKFNCHIFERGNGLGGAWHWNCYPGARVDSNVPIYQFTSDDVWDQWNWSERYPGQKELKAYFNHLDKTWDISKDTTYNAEVREAHWDAELRLWRVSFTDTINNVTTGIATARFLVYCTGLNAQAWMPDFKGVENYRGFSCHTSFWPQNGLDVKGKRMGVIGTGASGVQVIQELGPQVDHMTVFQRTPNTALPMDQVPYDKEFNNIIKDNLEDTFTASRKTWSGFLYTWTDKETKEATAEEREAFYEEKWKKGGFEFWVGNYKDIALDQEANDLAYNFWRKKVHARVKDPKKAELLAPEKQWNPFGTRRPCLETTFYEVFNQDNVDLVDVRSNPIQEITEKGVRLGDGTEYEFDILVFATGFNSSSGTITNIDHRGTDKTLTIKDRWQQGIWTNLGIASSGYPNCFYIYGPQSPSGLANAPTLIELQVNWLVDVLRHMRRDDQTVIEATRESEKAWREEVLSIGNSTLFAKADGWFFGANIPGKAREPLMFMAGMPSYREKLLASSPANGTLLSRTSGFGYDVWDPALIKWRQSTGTTINANSFSVESLKIPLKLQSGEDWLYGIGFDWAGHVVQWLNQLYLEEYMQSNIFKPLGMTRTTIHIARAPRNRASKSEYWFLRSAL</sequence>
<dbReference type="RefSeq" id="XP_016626064.1">
    <property type="nucleotide sequence ID" value="XM_016782816.1"/>
</dbReference>
<dbReference type="Gene3D" id="3.40.710.10">
    <property type="entry name" value="DD-peptidase/beta-lactamase superfamily"/>
    <property type="match status" value="1"/>
</dbReference>
<keyword evidence="11" id="KW-0503">Monooxygenase</keyword>
<keyword evidence="16" id="KW-1185">Reference proteome</keyword>
<evidence type="ECO:0000256" key="13">
    <source>
        <dbReference type="ARBA" id="ARBA00047598"/>
    </source>
</evidence>